<accession>A0ABV3ZDR0</accession>
<keyword evidence="2" id="KW-1185">Reference proteome</keyword>
<reference evidence="1 2" key="1">
    <citation type="submission" date="2023-07" db="EMBL/GenBank/DDBJ databases">
        <authorList>
            <person name="Lian W.-H."/>
        </authorList>
    </citation>
    <scope>NUCLEOTIDE SEQUENCE [LARGE SCALE GENOMIC DNA]</scope>
    <source>
        <strain evidence="1 2">SYSU DXS3180</strain>
    </source>
</reference>
<name>A0ABV3ZDR0_9BACT</name>
<evidence type="ECO:0000313" key="2">
    <source>
        <dbReference type="Proteomes" id="UP001560573"/>
    </source>
</evidence>
<organism evidence="1 2">
    <name type="scientific">Danxiaibacter flavus</name>
    <dbReference type="NCBI Taxonomy" id="3049108"/>
    <lineage>
        <taxon>Bacteria</taxon>
        <taxon>Pseudomonadati</taxon>
        <taxon>Bacteroidota</taxon>
        <taxon>Chitinophagia</taxon>
        <taxon>Chitinophagales</taxon>
        <taxon>Chitinophagaceae</taxon>
        <taxon>Danxiaibacter</taxon>
    </lineage>
</organism>
<comment type="caution">
    <text evidence="1">The sequence shown here is derived from an EMBL/GenBank/DDBJ whole genome shotgun (WGS) entry which is preliminary data.</text>
</comment>
<proteinExistence type="predicted"/>
<sequence>MQPLINLEADFKTEVIAALLVAGDQDVSRIILERLGNNPRPYSKDIHHIYEHVSAGNLSKHTIFQTYRQSIYEALPESLFHPPTLGEITMTEAQAVEEIRLQRRREHDARIFFRPFEQESSYVEISALLIELMYEQKGRFNNLFYLFGQAWPIINRLPEETALCFIYILPILHEVRGNRKWIEQCLSFLLNRPIMIDSVYNVKEIIASDNFSLNVCRLGIDSSLGGLAYYDGVPEWNICIGPVHKENICSVLPQSEFFEVLEMLTACFIPDFVFSRYTIITQKEGDTFLSANQDYNGRLGHTFYL</sequence>
<protein>
    <recommendedName>
        <fullName evidence="3">Type VI secretion, VasB, ImpH, VC_A0111</fullName>
    </recommendedName>
</protein>
<gene>
    <name evidence="1" type="ORF">QTN47_09140</name>
</gene>
<evidence type="ECO:0008006" key="3">
    <source>
        <dbReference type="Google" id="ProtNLM"/>
    </source>
</evidence>
<dbReference type="EMBL" id="JAULBC010000002">
    <property type="protein sequence ID" value="MEX6687655.1"/>
    <property type="molecule type" value="Genomic_DNA"/>
</dbReference>
<dbReference type="RefSeq" id="WP_369329060.1">
    <property type="nucleotide sequence ID" value="NZ_JAULBC010000002.1"/>
</dbReference>
<dbReference type="Proteomes" id="UP001560573">
    <property type="component" value="Unassembled WGS sequence"/>
</dbReference>
<evidence type="ECO:0000313" key="1">
    <source>
        <dbReference type="EMBL" id="MEX6687655.1"/>
    </source>
</evidence>